<dbReference type="InterPro" id="IPR055545">
    <property type="entry name" value="DUF7121"/>
</dbReference>
<feature type="region of interest" description="Disordered" evidence="1">
    <location>
        <begin position="41"/>
        <end position="62"/>
    </location>
</feature>
<comment type="caution">
    <text evidence="2">The sequence shown here is derived from an EMBL/GenBank/DDBJ whole genome shotgun (WGS) entry which is preliminary data.</text>
</comment>
<feature type="non-terminal residue" evidence="2">
    <location>
        <position position="1"/>
    </location>
</feature>
<dbReference type="Pfam" id="PF23435">
    <property type="entry name" value="DUF7121"/>
    <property type="match status" value="1"/>
</dbReference>
<evidence type="ECO:0000313" key="2">
    <source>
        <dbReference type="EMBL" id="TVT93870.1"/>
    </source>
</evidence>
<dbReference type="EMBL" id="VMTR01000135">
    <property type="protein sequence ID" value="TVT93870.1"/>
    <property type="molecule type" value="Genomic_DNA"/>
</dbReference>
<dbReference type="Proteomes" id="UP000320212">
    <property type="component" value="Unassembled WGS sequence"/>
</dbReference>
<organism evidence="2 3">
    <name type="scientific">Haloferax volcanii</name>
    <name type="common">Halobacterium volcanii</name>
    <dbReference type="NCBI Taxonomy" id="2246"/>
    <lineage>
        <taxon>Archaea</taxon>
        <taxon>Methanobacteriati</taxon>
        <taxon>Methanobacteriota</taxon>
        <taxon>Stenosarchaea group</taxon>
        <taxon>Halobacteria</taxon>
        <taxon>Halobacteriales</taxon>
        <taxon>Haloferacaceae</taxon>
        <taxon>Haloferax</taxon>
    </lineage>
</organism>
<sequence length="90" mass="10744">EADDIRDKADEMHELFVEAQEAADRHHEDFVRVQKRLRELDKKEERQRKDSRAEEREAAKAEAEEIYQKFKEGETLETEDLMKLQKSGLL</sequence>
<gene>
    <name evidence="2" type="ORF">FQA18_15045</name>
</gene>
<proteinExistence type="predicted"/>
<evidence type="ECO:0000256" key="1">
    <source>
        <dbReference type="SAM" id="MobiDB-lite"/>
    </source>
</evidence>
<name>A0A558G7X4_HALVO</name>
<protein>
    <submittedName>
        <fullName evidence="2">Phosphoserine phosphatase</fullName>
    </submittedName>
</protein>
<dbReference type="AlphaFoldDB" id="A0A558G7X4"/>
<evidence type="ECO:0000313" key="3">
    <source>
        <dbReference type="Proteomes" id="UP000320212"/>
    </source>
</evidence>
<reference evidence="2 3" key="1">
    <citation type="submission" date="2019-07" db="EMBL/GenBank/DDBJ databases">
        <title>Draft genome sequence of Haloferax volcanii SS0101, isolated from salt farm in Samut Sakhon, Thailand.</title>
        <authorList>
            <person name="Wanthongcharoen S."/>
            <person name="Yamprayoonswat W."/>
            <person name="Ruangsuj P."/>
            <person name="Thongpramul N."/>
            <person name="Jumpathong W."/>
            <person name="Sittihan S."/>
            <person name="Kanjanavas P."/>
            <person name="Yasawong M."/>
        </authorList>
    </citation>
    <scope>NUCLEOTIDE SEQUENCE [LARGE SCALE GENOMIC DNA]</scope>
    <source>
        <strain evidence="2 3">SS0101</strain>
    </source>
</reference>
<accession>A0A558G7X4</accession>